<gene>
    <name evidence="3" type="ORF">QLQ15_02450</name>
</gene>
<evidence type="ECO:0000313" key="4">
    <source>
        <dbReference type="Proteomes" id="UP001321580"/>
    </source>
</evidence>
<comment type="caution">
    <text evidence="3">The sequence shown here is derived from an EMBL/GenBank/DDBJ whole genome shotgun (WGS) entry which is preliminary data.</text>
</comment>
<feature type="chain" id="PRO_5046981061" evidence="2">
    <location>
        <begin position="29"/>
        <end position="165"/>
    </location>
</feature>
<name>A0ABT6XCW3_9GAMM</name>
<evidence type="ECO:0000256" key="2">
    <source>
        <dbReference type="SAM" id="SignalP"/>
    </source>
</evidence>
<accession>A0ABT6XCW3</accession>
<protein>
    <submittedName>
        <fullName evidence="3">DnrO protein</fullName>
    </submittedName>
</protein>
<evidence type="ECO:0000313" key="3">
    <source>
        <dbReference type="EMBL" id="MDI9237770.1"/>
    </source>
</evidence>
<dbReference type="Proteomes" id="UP001321580">
    <property type="component" value="Unassembled WGS sequence"/>
</dbReference>
<reference evidence="3 4" key="1">
    <citation type="submission" date="2023-05" db="EMBL/GenBank/DDBJ databases">
        <title>Lysobacter sp. strain LF1 Genome sequencing and assembly.</title>
        <authorList>
            <person name="Jung Y."/>
        </authorList>
    </citation>
    <scope>NUCLEOTIDE SEQUENCE [LARGE SCALE GENOMIC DNA]</scope>
    <source>
        <strain evidence="3 4">LF1</strain>
    </source>
</reference>
<dbReference type="EMBL" id="JASGBI010000001">
    <property type="protein sequence ID" value="MDI9237770.1"/>
    <property type="molecule type" value="Genomic_DNA"/>
</dbReference>
<keyword evidence="4" id="KW-1185">Reference proteome</keyword>
<evidence type="ECO:0000256" key="1">
    <source>
        <dbReference type="SAM" id="MobiDB-lite"/>
    </source>
</evidence>
<feature type="compositionally biased region" description="Low complexity" evidence="1">
    <location>
        <begin position="31"/>
        <end position="52"/>
    </location>
</feature>
<feature type="signal peptide" evidence="2">
    <location>
        <begin position="1"/>
        <end position="28"/>
    </location>
</feature>
<sequence length="165" mass="17086">MYRPRTNARLTLLGATIVALLMAVPAMAQSGSHAGHSAHSPAARPTTGPTTGQRWATDAPLRDGMARIRQAVGALDHLQHGHAPPALAPTLAGQIQSAVNDMIASCKLAPDADAALHGLLVKFIAGAEAVRTGPVTPDTLKPMQAALAQYPVLFDDPTWNAASAH</sequence>
<feature type="region of interest" description="Disordered" evidence="1">
    <location>
        <begin position="31"/>
        <end position="57"/>
    </location>
</feature>
<proteinExistence type="predicted"/>
<keyword evidence="2" id="KW-0732">Signal</keyword>
<dbReference type="RefSeq" id="WP_283211275.1">
    <property type="nucleotide sequence ID" value="NZ_JASGBI010000001.1"/>
</dbReference>
<organism evidence="3 4">
    <name type="scientific">Lysobacter stagni</name>
    <dbReference type="NCBI Taxonomy" id="3045172"/>
    <lineage>
        <taxon>Bacteria</taxon>
        <taxon>Pseudomonadati</taxon>
        <taxon>Pseudomonadota</taxon>
        <taxon>Gammaproteobacteria</taxon>
        <taxon>Lysobacterales</taxon>
        <taxon>Lysobacteraceae</taxon>
        <taxon>Lysobacter</taxon>
    </lineage>
</organism>